<evidence type="ECO:0000313" key="1">
    <source>
        <dbReference type="EMBL" id="ATF09642.1"/>
    </source>
</evidence>
<dbReference type="Proteomes" id="UP000218160">
    <property type="component" value="Chromosome 1"/>
</dbReference>
<accession>A0A291B9H1</accession>
<dbReference type="AlphaFoldDB" id="A0A291B9H1"/>
<evidence type="ECO:0000313" key="2">
    <source>
        <dbReference type="Proteomes" id="UP000218160"/>
    </source>
</evidence>
<protein>
    <submittedName>
        <fullName evidence="1">Uncharacterized protein</fullName>
    </submittedName>
</protein>
<name>A0A291B9H1_9GAMM</name>
<keyword evidence="2" id="KW-1185">Reference proteome</keyword>
<organism evidence="1 2">
    <name type="scientific">Candidatus Enterovibrio altilux</name>
    <dbReference type="NCBI Taxonomy" id="1927128"/>
    <lineage>
        <taxon>Bacteria</taxon>
        <taxon>Pseudomonadati</taxon>
        <taxon>Pseudomonadota</taxon>
        <taxon>Gammaproteobacteria</taxon>
        <taxon>Vibrionales</taxon>
        <taxon>Vibrionaceae</taxon>
        <taxon>Enterovibrio</taxon>
    </lineage>
</organism>
<sequence>MLLCEVDILHEEQLVEYMTLLYISTQGKMLILYLQVNFTV</sequence>
<dbReference type="KEGG" id="elux:BTN50_1151"/>
<reference evidence="2" key="1">
    <citation type="submission" date="2017-04" db="EMBL/GenBank/DDBJ databases">
        <title>Genome evolution of the luminous symbionts of deep sea anglerfish.</title>
        <authorList>
            <person name="Hendry T.A."/>
        </authorList>
    </citation>
    <scope>NUCLEOTIDE SEQUENCE [LARGE SCALE GENOMIC DNA]</scope>
</reference>
<gene>
    <name evidence="1" type="ORF">BTN50_1151</name>
</gene>
<dbReference type="EMBL" id="CP020660">
    <property type="protein sequence ID" value="ATF09642.1"/>
    <property type="molecule type" value="Genomic_DNA"/>
</dbReference>
<proteinExistence type="predicted"/>